<evidence type="ECO:0000313" key="3">
    <source>
        <dbReference type="Proteomes" id="UP000007596"/>
    </source>
</evidence>
<sequence>MINYAKHDEEFYGIFKLVNGEDVLGKSLITEDNGESIVFIQDPVTLEIFTKDLDDGKVARGMGFAKWMQMSDEEFFMQREKDIISLATMSKETIFLYETYVGGEELPDRLNKKRLSLDEDMGLVGTIDEARKLFERIYKNPFQP</sequence>
<dbReference type="GeneID" id="14005616"/>
<keyword evidence="3" id="KW-1185">Reference proteome</keyword>
<dbReference type="Gene3D" id="2.30.30.100">
    <property type="match status" value="1"/>
</dbReference>
<dbReference type="OrthoDB" id="17377at10239"/>
<dbReference type="KEGG" id="vg:14005616"/>
<name>H8ZMM1_9CAUD</name>
<feature type="domain" description="Sm-like" evidence="1">
    <location>
        <begin position="14"/>
        <end position="98"/>
    </location>
</feature>
<organism evidence="2 3">
    <name type="scientific">Synechococcus phage S-MbCM6</name>
    <dbReference type="NCBI Taxonomy" id="3126011"/>
    <lineage>
        <taxon>Viruses</taxon>
        <taxon>Duplodnaviria</taxon>
        <taxon>Heunggongvirae</taxon>
        <taxon>Uroviricota</taxon>
        <taxon>Caudoviricetes</taxon>
        <taxon>Pantevenvirales</taxon>
        <taxon>Kyanoviridae</taxon>
        <taxon>Namakavirus</taxon>
        <taxon>Namakavirus smbcm6</taxon>
    </lineage>
</organism>
<accession>H8ZMM1</accession>
<dbReference type="RefSeq" id="YP_007001842.1">
    <property type="nucleotide sequence ID" value="NC_019444.1"/>
</dbReference>
<dbReference type="Proteomes" id="UP000007596">
    <property type="component" value="Segment"/>
</dbReference>
<dbReference type="InterPro" id="IPR032600">
    <property type="entry name" value="Sm-like_dom"/>
</dbReference>
<dbReference type="EMBL" id="JN371768">
    <property type="protein sequence ID" value="AFD02732.1"/>
    <property type="molecule type" value="Genomic_DNA"/>
</dbReference>
<protein>
    <submittedName>
        <fullName evidence="2">Methylamine protein</fullName>
    </submittedName>
</protein>
<reference evidence="2 3" key="1">
    <citation type="journal article" date="2014" name="Nature">
        <title>Viral tagging reveals discrete populations in Synechococcus viral genome sequence space.</title>
        <authorList>
            <person name="Deng L."/>
            <person name="Ignacio Espinoza J.C."/>
            <person name="Gregory A.C."/>
            <person name="Poulos B.T."/>
            <person name="Weitz J.S."/>
            <person name="Hugenholtz P."/>
            <person name="Sullivan M.B."/>
        </authorList>
    </citation>
    <scope>NUCLEOTIDE SEQUENCE [LARGE SCALE GENOMIC DNA]</scope>
</reference>
<dbReference type="Pfam" id="PF16243">
    <property type="entry name" value="Sm_like"/>
    <property type="match status" value="1"/>
</dbReference>
<evidence type="ECO:0000259" key="1">
    <source>
        <dbReference type="Pfam" id="PF16243"/>
    </source>
</evidence>
<evidence type="ECO:0000313" key="2">
    <source>
        <dbReference type="EMBL" id="AFD02732.1"/>
    </source>
</evidence>
<proteinExistence type="predicted"/>